<proteinExistence type="predicted"/>
<accession>Q1PZ61</accession>
<evidence type="ECO:0000259" key="2">
    <source>
        <dbReference type="Pfam" id="PF03703"/>
    </source>
</evidence>
<sequence>MLKPRIEQYWLLFFISVLSFFLSLRWHGIHSPFGLCLLSFGSILFCYGVLTICISKYYIAQNGLFLIEGPFSTRLKKIDYNDINKILIHQGAIQKRLRVGTLKIFTNTITYTLKGIKNPHQIRELITRERVSYNERRSLMKNILS</sequence>
<keyword evidence="1" id="KW-1133">Transmembrane helix</keyword>
<reference evidence="3" key="1">
    <citation type="journal article" date="2006" name="Nature">
        <title>Deciphering the evolution and metabolism of an anammox bacterium from a community genome.</title>
        <authorList>
            <person name="Strous M."/>
            <person name="Pelletier E."/>
            <person name="Mangenot S."/>
            <person name="Rattei T."/>
            <person name="Lehner A."/>
            <person name="Taylor M.W."/>
            <person name="Horn M."/>
            <person name="Daims H."/>
            <person name="Bartol-Mavel D."/>
            <person name="Wincker P."/>
            <person name="Barbe V."/>
            <person name="Fonknechten N."/>
            <person name="Vallenet D."/>
            <person name="Segurens B."/>
            <person name="Schenowitz-Truong C."/>
            <person name="Medigue C."/>
            <person name="Collingro A."/>
            <person name="Snel B."/>
            <person name="Dutilh B.E."/>
            <person name="OpDenCamp H.J.M."/>
            <person name="vanDerDrift C."/>
            <person name="Cirpus I."/>
            <person name="vanDePas-Schoonen K.T."/>
            <person name="Harhangi H.R."/>
            <person name="vanNiftrik L."/>
            <person name="Schmid M."/>
            <person name="Keltjens J."/>
            <person name="vanDeVossenberg J."/>
            <person name="Kartal B."/>
            <person name="Meier H."/>
            <person name="Frishman D."/>
            <person name="Huynen M.A."/>
            <person name="Mewes H."/>
            <person name="Weissenbach J."/>
            <person name="Jetten M.S.M."/>
            <person name="Wagner M."/>
            <person name="LePaslier D."/>
        </authorList>
    </citation>
    <scope>NUCLEOTIDE SEQUENCE</scope>
</reference>
<feature type="domain" description="YdbS-like PH" evidence="2">
    <location>
        <begin position="56"/>
        <end position="125"/>
    </location>
</feature>
<dbReference type="EMBL" id="CT573072">
    <property type="protein sequence ID" value="CAJ72371.1"/>
    <property type="molecule type" value="Genomic_DNA"/>
</dbReference>
<feature type="transmembrane region" description="Helical" evidence="1">
    <location>
        <begin position="32"/>
        <end position="54"/>
    </location>
</feature>
<reference evidence="3" key="2">
    <citation type="submission" date="2006-01" db="EMBL/GenBank/DDBJ databases">
        <authorList>
            <person name="Genoscope"/>
        </authorList>
    </citation>
    <scope>NUCLEOTIDE SEQUENCE</scope>
</reference>
<organism evidence="3">
    <name type="scientific">Kuenenia stuttgartiensis</name>
    <dbReference type="NCBI Taxonomy" id="174633"/>
    <lineage>
        <taxon>Bacteria</taxon>
        <taxon>Pseudomonadati</taxon>
        <taxon>Planctomycetota</taxon>
        <taxon>Candidatus Brocadiia</taxon>
        <taxon>Candidatus Brocadiales</taxon>
        <taxon>Candidatus Brocadiaceae</taxon>
        <taxon>Candidatus Kuenenia</taxon>
    </lineage>
</organism>
<keyword evidence="1" id="KW-0812">Transmembrane</keyword>
<dbReference type="Pfam" id="PF03703">
    <property type="entry name" value="bPH_2"/>
    <property type="match status" value="1"/>
</dbReference>
<name>Q1PZ61_KUEST</name>
<dbReference type="InterPro" id="IPR005182">
    <property type="entry name" value="YdbS-like_PH"/>
</dbReference>
<protein>
    <recommendedName>
        <fullName evidence="2">YdbS-like PH domain-containing protein</fullName>
    </recommendedName>
</protein>
<keyword evidence="1" id="KW-0472">Membrane</keyword>
<dbReference type="AlphaFoldDB" id="Q1PZ61"/>
<evidence type="ECO:0000256" key="1">
    <source>
        <dbReference type="SAM" id="Phobius"/>
    </source>
</evidence>
<evidence type="ECO:0000313" key="3">
    <source>
        <dbReference type="EMBL" id="CAJ72371.1"/>
    </source>
</evidence>
<gene>
    <name evidence="3" type="ORF">kustd1626</name>
</gene>
<feature type="transmembrane region" description="Helical" evidence="1">
    <location>
        <begin position="9"/>
        <end position="26"/>
    </location>
</feature>